<sequence>MNTIIPISDLRRKFGEIEALLPYVENFTITKKGRPFATLTATDDIKKSIIKKYAGAFKNTDLDSDSIWGEVLKKKSRKKQIKI</sequence>
<proteinExistence type="predicted"/>
<reference evidence="2" key="1">
    <citation type="submission" date="2017-09" db="EMBL/GenBank/DDBJ databases">
        <title>Depth-based differentiation of microbial function through sediment-hosted aquifers and enrichment of novel symbionts in the deep terrestrial subsurface.</title>
        <authorList>
            <person name="Probst A.J."/>
            <person name="Ladd B."/>
            <person name="Jarett J.K."/>
            <person name="Geller-Mcgrath D.E."/>
            <person name="Sieber C.M.K."/>
            <person name="Emerson J.B."/>
            <person name="Anantharaman K."/>
            <person name="Thomas B.C."/>
            <person name="Malmstrom R."/>
            <person name="Stieglmeier M."/>
            <person name="Klingl A."/>
            <person name="Woyke T."/>
            <person name="Ryan C.M."/>
            <person name="Banfield J.F."/>
        </authorList>
    </citation>
    <scope>NUCLEOTIDE SEQUENCE [LARGE SCALE GENOMIC DNA]</scope>
</reference>
<comment type="caution">
    <text evidence="1">The sequence shown here is derived from an EMBL/GenBank/DDBJ whole genome shotgun (WGS) entry which is preliminary data.</text>
</comment>
<evidence type="ECO:0000313" key="2">
    <source>
        <dbReference type="Proteomes" id="UP000230184"/>
    </source>
</evidence>
<evidence type="ECO:0000313" key="1">
    <source>
        <dbReference type="EMBL" id="PIU36456.1"/>
    </source>
</evidence>
<gene>
    <name evidence="1" type="ORF">COT02_05925</name>
</gene>
<dbReference type="EMBL" id="PEWY01000166">
    <property type="protein sequence ID" value="PIU36456.1"/>
    <property type="molecule type" value="Genomic_DNA"/>
</dbReference>
<protein>
    <recommendedName>
        <fullName evidence="3">Antitoxin</fullName>
    </recommendedName>
</protein>
<evidence type="ECO:0008006" key="3">
    <source>
        <dbReference type="Google" id="ProtNLM"/>
    </source>
</evidence>
<organism evidence="1 2">
    <name type="scientific">Candidatus Roizmanbacteria bacterium CG07_land_8_20_14_0_80_34_15</name>
    <dbReference type="NCBI Taxonomy" id="1974849"/>
    <lineage>
        <taxon>Bacteria</taxon>
        <taxon>Candidatus Roizmaniibacteriota</taxon>
    </lineage>
</organism>
<accession>A0A2M6YSI8</accession>
<dbReference type="AlphaFoldDB" id="A0A2M6YSI8"/>
<name>A0A2M6YSI8_9BACT</name>
<dbReference type="Proteomes" id="UP000230184">
    <property type="component" value="Unassembled WGS sequence"/>
</dbReference>